<dbReference type="AlphaFoldDB" id="A0A6C0C134"/>
<reference evidence="1" key="1">
    <citation type="journal article" date="2020" name="Nature">
        <title>Giant virus diversity and host interactions through global metagenomics.</title>
        <authorList>
            <person name="Schulz F."/>
            <person name="Roux S."/>
            <person name="Paez-Espino D."/>
            <person name="Jungbluth S."/>
            <person name="Walsh D.A."/>
            <person name="Denef V.J."/>
            <person name="McMahon K.D."/>
            <person name="Konstantinidis K.T."/>
            <person name="Eloe-Fadrosh E.A."/>
            <person name="Kyrpides N.C."/>
            <person name="Woyke T."/>
        </authorList>
    </citation>
    <scope>NUCLEOTIDE SEQUENCE</scope>
    <source>
        <strain evidence="1">GVMAG-M-3300020169-51</strain>
    </source>
</reference>
<accession>A0A6C0C134</accession>
<dbReference type="EMBL" id="MN739298">
    <property type="protein sequence ID" value="QHS97479.1"/>
    <property type="molecule type" value="Genomic_DNA"/>
</dbReference>
<sequence>MTELVITELENRVITKDQGCQTMPTSNKSTEIDEDIFLISETKGERKKNYYENRMLRHYYKNRNQKTDILNTIIDVESQREKEKKRIINELKSSNNKAPKWVVNMKT</sequence>
<protein>
    <submittedName>
        <fullName evidence="1">Uncharacterized protein</fullName>
    </submittedName>
</protein>
<proteinExistence type="predicted"/>
<evidence type="ECO:0000313" key="1">
    <source>
        <dbReference type="EMBL" id="QHS97479.1"/>
    </source>
</evidence>
<organism evidence="1">
    <name type="scientific">viral metagenome</name>
    <dbReference type="NCBI Taxonomy" id="1070528"/>
    <lineage>
        <taxon>unclassified sequences</taxon>
        <taxon>metagenomes</taxon>
        <taxon>organismal metagenomes</taxon>
    </lineage>
</organism>
<name>A0A6C0C134_9ZZZZ</name>